<protein>
    <submittedName>
        <fullName evidence="3">Protein argonaute 4</fullName>
    </submittedName>
</protein>
<sequence>MIIKPGRVVDFLIANQNVRDPFSLDWSKRNANNLDGEDEVKVTVYDYFVKHHHIELSYSGDLPCINVGKPKRPTYFPLELCSLVSLQRYTKALSTLQRSSLVEKLRQKPNERMKILSDALKSINYGSEPTLHSCGISINTNFTQVEDNVDGEGAGASDDGADSAGADAGVAKD</sequence>
<comment type="caution">
    <text evidence="3">The sequence shown here is derived from an EMBL/GenBank/DDBJ whole genome shotgun (WGS) entry which is preliminary data.</text>
</comment>
<accession>A0A6A1UT32</accession>
<proteinExistence type="predicted"/>
<feature type="region of interest" description="Disordered" evidence="1">
    <location>
        <begin position="147"/>
        <end position="173"/>
    </location>
</feature>
<name>A0A6A1UT32_9ROSI</name>
<organism evidence="3 4">
    <name type="scientific">Morella rubra</name>
    <name type="common">Chinese bayberry</name>
    <dbReference type="NCBI Taxonomy" id="262757"/>
    <lineage>
        <taxon>Eukaryota</taxon>
        <taxon>Viridiplantae</taxon>
        <taxon>Streptophyta</taxon>
        <taxon>Embryophyta</taxon>
        <taxon>Tracheophyta</taxon>
        <taxon>Spermatophyta</taxon>
        <taxon>Magnoliopsida</taxon>
        <taxon>eudicotyledons</taxon>
        <taxon>Gunneridae</taxon>
        <taxon>Pentapetalae</taxon>
        <taxon>rosids</taxon>
        <taxon>fabids</taxon>
        <taxon>Fagales</taxon>
        <taxon>Myricaceae</taxon>
        <taxon>Morella</taxon>
    </lineage>
</organism>
<dbReference type="PANTHER" id="PTHR22891">
    <property type="entry name" value="EUKARYOTIC TRANSLATION INITIATION FACTOR 2C"/>
    <property type="match status" value="1"/>
</dbReference>
<evidence type="ECO:0000259" key="2">
    <source>
        <dbReference type="PROSITE" id="PS50821"/>
    </source>
</evidence>
<dbReference type="EMBL" id="RXIC02000026">
    <property type="protein sequence ID" value="KAB1203296.1"/>
    <property type="molecule type" value="Genomic_DNA"/>
</dbReference>
<dbReference type="CDD" id="cd02846">
    <property type="entry name" value="PAZ_argonaute_like"/>
    <property type="match status" value="1"/>
</dbReference>
<evidence type="ECO:0000313" key="3">
    <source>
        <dbReference type="EMBL" id="KAB1203296.1"/>
    </source>
</evidence>
<dbReference type="InterPro" id="IPR036085">
    <property type="entry name" value="PAZ_dom_sf"/>
</dbReference>
<evidence type="ECO:0000256" key="1">
    <source>
        <dbReference type="SAM" id="MobiDB-lite"/>
    </source>
</evidence>
<dbReference type="InterPro" id="IPR003100">
    <property type="entry name" value="PAZ_dom"/>
</dbReference>
<dbReference type="Proteomes" id="UP000516437">
    <property type="component" value="Chromosome 8"/>
</dbReference>
<reference evidence="3 4" key="1">
    <citation type="journal article" date="2019" name="Plant Biotechnol. J.">
        <title>The red bayberry genome and genetic basis of sex determination.</title>
        <authorList>
            <person name="Jia H.M."/>
            <person name="Jia H.J."/>
            <person name="Cai Q.L."/>
            <person name="Wang Y."/>
            <person name="Zhao H.B."/>
            <person name="Yang W.F."/>
            <person name="Wang G.Y."/>
            <person name="Li Y.H."/>
            <person name="Zhan D.L."/>
            <person name="Shen Y.T."/>
            <person name="Niu Q.F."/>
            <person name="Chang L."/>
            <person name="Qiu J."/>
            <person name="Zhao L."/>
            <person name="Xie H.B."/>
            <person name="Fu W.Y."/>
            <person name="Jin J."/>
            <person name="Li X.W."/>
            <person name="Jiao Y."/>
            <person name="Zhou C.C."/>
            <person name="Tu T."/>
            <person name="Chai C.Y."/>
            <person name="Gao J.L."/>
            <person name="Fan L.J."/>
            <person name="van de Weg E."/>
            <person name="Wang J.Y."/>
            <person name="Gao Z.S."/>
        </authorList>
    </citation>
    <scope>NUCLEOTIDE SEQUENCE [LARGE SCALE GENOMIC DNA]</scope>
    <source>
        <tissue evidence="3">Leaves</tissue>
    </source>
</reference>
<gene>
    <name evidence="3" type="ORF">CJ030_MR8G003109</name>
</gene>
<dbReference type="AlphaFoldDB" id="A0A6A1UT32"/>
<feature type="compositionally biased region" description="Low complexity" evidence="1">
    <location>
        <begin position="155"/>
        <end position="173"/>
    </location>
</feature>
<feature type="domain" description="PAZ" evidence="2">
    <location>
        <begin position="1"/>
        <end position="85"/>
    </location>
</feature>
<dbReference type="SUPFAM" id="SSF101690">
    <property type="entry name" value="PAZ domain"/>
    <property type="match status" value="1"/>
</dbReference>
<dbReference type="OrthoDB" id="1728125at2759"/>
<keyword evidence="4" id="KW-1185">Reference proteome</keyword>
<dbReference type="PROSITE" id="PS50821">
    <property type="entry name" value="PAZ"/>
    <property type="match status" value="1"/>
</dbReference>
<dbReference type="Pfam" id="PF02170">
    <property type="entry name" value="PAZ"/>
    <property type="match status" value="1"/>
</dbReference>
<evidence type="ECO:0000313" key="4">
    <source>
        <dbReference type="Proteomes" id="UP000516437"/>
    </source>
</evidence>
<dbReference type="Gene3D" id="2.170.260.10">
    <property type="entry name" value="paz domain"/>
    <property type="match status" value="1"/>
</dbReference>
<dbReference type="GO" id="GO:0003723">
    <property type="term" value="F:RNA binding"/>
    <property type="evidence" value="ECO:0007669"/>
    <property type="project" value="InterPro"/>
</dbReference>